<feature type="active site" evidence="9">
    <location>
        <position position="8"/>
    </location>
</feature>
<accession>A0A7X2TFZ6</accession>
<dbReference type="HAMAP" id="MF_00061">
    <property type="entry name" value="IspE"/>
    <property type="match status" value="1"/>
</dbReference>
<dbReference type="Pfam" id="PF00288">
    <property type="entry name" value="GHMP_kinases_N"/>
    <property type="match status" value="1"/>
</dbReference>
<feature type="active site" evidence="9">
    <location>
        <position position="132"/>
    </location>
</feature>
<organism evidence="12 13">
    <name type="scientific">Stecheria intestinalis</name>
    <dbReference type="NCBI Taxonomy" id="2606630"/>
    <lineage>
        <taxon>Bacteria</taxon>
        <taxon>Bacillati</taxon>
        <taxon>Bacillota</taxon>
        <taxon>Erysipelotrichia</taxon>
        <taxon>Erysipelotrichales</taxon>
        <taxon>Erysipelotrichaceae</taxon>
        <taxon>Stecheria</taxon>
    </lineage>
</organism>
<comment type="caution">
    <text evidence="12">The sequence shown here is derived from an EMBL/GenBank/DDBJ whole genome shotgun (WGS) entry which is preliminary data.</text>
</comment>
<dbReference type="EMBL" id="VUMN01000014">
    <property type="protein sequence ID" value="MSS58640.1"/>
    <property type="molecule type" value="Genomic_DNA"/>
</dbReference>
<keyword evidence="6 9" id="KW-0418">Kinase</keyword>
<keyword evidence="13" id="KW-1185">Reference proteome</keyword>
<feature type="domain" description="GHMP kinase N-terminal" evidence="10">
    <location>
        <begin position="62"/>
        <end position="138"/>
    </location>
</feature>
<dbReference type="NCBIfam" id="TIGR00154">
    <property type="entry name" value="ispE"/>
    <property type="match status" value="1"/>
</dbReference>
<proteinExistence type="inferred from homology"/>
<dbReference type="InterPro" id="IPR006204">
    <property type="entry name" value="GHMP_kinase_N_dom"/>
</dbReference>
<protein>
    <recommendedName>
        <fullName evidence="3 9">4-diphosphocytidyl-2-C-methyl-D-erythritol kinase</fullName>
        <shortName evidence="9">CMK</shortName>
        <ecNumber evidence="2 9">2.7.1.148</ecNumber>
    </recommendedName>
    <alternativeName>
        <fullName evidence="8 9">4-(cytidine-5'-diphospho)-2-C-methyl-D-erythritol kinase</fullName>
    </alternativeName>
</protein>
<dbReference type="Pfam" id="PF08544">
    <property type="entry name" value="GHMP_kinases_C"/>
    <property type="match status" value="1"/>
</dbReference>
<dbReference type="PANTHER" id="PTHR43527:SF2">
    <property type="entry name" value="4-DIPHOSPHOCYTIDYL-2-C-METHYL-D-ERYTHRITOL KINASE, CHLOROPLASTIC"/>
    <property type="match status" value="1"/>
</dbReference>
<dbReference type="InterPro" id="IPR013750">
    <property type="entry name" value="GHMP_kinase_C_dom"/>
</dbReference>
<evidence type="ECO:0000256" key="1">
    <source>
        <dbReference type="ARBA" id="ARBA00009684"/>
    </source>
</evidence>
<evidence type="ECO:0000256" key="9">
    <source>
        <dbReference type="HAMAP-Rule" id="MF_00061"/>
    </source>
</evidence>
<dbReference type="InterPro" id="IPR014721">
    <property type="entry name" value="Ribsml_uS5_D2-typ_fold_subgr"/>
</dbReference>
<dbReference type="GO" id="GO:0019288">
    <property type="term" value="P:isopentenyl diphosphate biosynthetic process, methylerythritol 4-phosphate pathway"/>
    <property type="evidence" value="ECO:0007669"/>
    <property type="project" value="UniProtKB-UniRule"/>
</dbReference>
<dbReference type="GO" id="GO:0016114">
    <property type="term" value="P:terpenoid biosynthetic process"/>
    <property type="evidence" value="ECO:0007669"/>
    <property type="project" value="UniProtKB-UniRule"/>
</dbReference>
<evidence type="ECO:0000256" key="7">
    <source>
        <dbReference type="ARBA" id="ARBA00022840"/>
    </source>
</evidence>
<dbReference type="GO" id="GO:0005524">
    <property type="term" value="F:ATP binding"/>
    <property type="evidence" value="ECO:0007669"/>
    <property type="project" value="UniProtKB-UniRule"/>
</dbReference>
<sequence length="284" mass="31471">MKERCYAKINLCLDVVRRREDGYHDLKMVMVPIDFYDVLEMVPAKETTISLNRYYLPVNDKNTVIKAIHVMQEHFGITQQYACVLQKHIPTQAGLAGGSADAAAAIRMIARMEHLSTTREELIECAREVGADVPFCLISKPALVEGIGEKIEPFPCHPDFGVLLVKPKRGVSTKTAFEKLDFNTIVHPDVEAMKKALEENDYDGVIASLGNSLEEVSLNLVKEIREVKEAMVDLGFDGVLMSGSGSTVFGITKSPRLLRDASETLRADNWFVRTTRILSSGAGV</sequence>
<keyword evidence="4 9" id="KW-0808">Transferase</keyword>
<comment type="catalytic activity">
    <reaction evidence="9">
        <text>4-CDP-2-C-methyl-D-erythritol + ATP = 4-CDP-2-C-methyl-D-erythritol 2-phosphate + ADP + H(+)</text>
        <dbReference type="Rhea" id="RHEA:18437"/>
        <dbReference type="ChEBI" id="CHEBI:15378"/>
        <dbReference type="ChEBI" id="CHEBI:30616"/>
        <dbReference type="ChEBI" id="CHEBI:57823"/>
        <dbReference type="ChEBI" id="CHEBI:57919"/>
        <dbReference type="ChEBI" id="CHEBI:456216"/>
        <dbReference type="EC" id="2.7.1.148"/>
    </reaction>
</comment>
<dbReference type="SUPFAM" id="SSF54211">
    <property type="entry name" value="Ribosomal protein S5 domain 2-like"/>
    <property type="match status" value="1"/>
</dbReference>
<evidence type="ECO:0000259" key="10">
    <source>
        <dbReference type="Pfam" id="PF00288"/>
    </source>
</evidence>
<dbReference type="PIRSF" id="PIRSF010376">
    <property type="entry name" value="IspE"/>
    <property type="match status" value="1"/>
</dbReference>
<dbReference type="AlphaFoldDB" id="A0A7X2TFZ6"/>
<dbReference type="Gene3D" id="3.30.70.890">
    <property type="entry name" value="GHMP kinase, C-terminal domain"/>
    <property type="match status" value="1"/>
</dbReference>
<evidence type="ECO:0000256" key="2">
    <source>
        <dbReference type="ARBA" id="ARBA00012052"/>
    </source>
</evidence>
<keyword evidence="7 9" id="KW-0067">ATP-binding</keyword>
<dbReference type="InterPro" id="IPR004424">
    <property type="entry name" value="IspE"/>
</dbReference>
<evidence type="ECO:0000256" key="4">
    <source>
        <dbReference type="ARBA" id="ARBA00022679"/>
    </source>
</evidence>
<dbReference type="GO" id="GO:0050515">
    <property type="term" value="F:4-(cytidine 5'-diphospho)-2-C-methyl-D-erythritol kinase activity"/>
    <property type="evidence" value="ECO:0007669"/>
    <property type="project" value="UniProtKB-UniRule"/>
</dbReference>
<dbReference type="EC" id="2.7.1.148" evidence="2 9"/>
<dbReference type="Gene3D" id="3.30.230.10">
    <property type="match status" value="1"/>
</dbReference>
<keyword evidence="5 9" id="KW-0547">Nucleotide-binding</keyword>
<dbReference type="InterPro" id="IPR036554">
    <property type="entry name" value="GHMP_kinase_C_sf"/>
</dbReference>
<dbReference type="RefSeq" id="WP_105302462.1">
    <property type="nucleotide sequence ID" value="NZ_VUMN01000014.1"/>
</dbReference>
<comment type="pathway">
    <text evidence="9">Isoprenoid biosynthesis; isopentenyl diphosphate biosynthesis via DXP pathway; isopentenyl diphosphate from 1-deoxy-D-xylulose 5-phosphate: step 3/6.</text>
</comment>
<comment type="similarity">
    <text evidence="1 9">Belongs to the GHMP kinase family. IspE subfamily.</text>
</comment>
<evidence type="ECO:0000313" key="13">
    <source>
        <dbReference type="Proteomes" id="UP000461880"/>
    </source>
</evidence>
<evidence type="ECO:0000256" key="3">
    <source>
        <dbReference type="ARBA" id="ARBA00017473"/>
    </source>
</evidence>
<feature type="domain" description="GHMP kinase C-terminal" evidence="11">
    <location>
        <begin position="193"/>
        <end position="266"/>
    </location>
</feature>
<dbReference type="NCBIfam" id="NF011202">
    <property type="entry name" value="PRK14608.1"/>
    <property type="match status" value="1"/>
</dbReference>
<dbReference type="SUPFAM" id="SSF55060">
    <property type="entry name" value="GHMP Kinase, C-terminal domain"/>
    <property type="match status" value="1"/>
</dbReference>
<dbReference type="Proteomes" id="UP000461880">
    <property type="component" value="Unassembled WGS sequence"/>
</dbReference>
<keyword evidence="9" id="KW-0414">Isoprene biosynthesis</keyword>
<evidence type="ECO:0000259" key="11">
    <source>
        <dbReference type="Pfam" id="PF08544"/>
    </source>
</evidence>
<name>A0A7X2TFZ6_9FIRM</name>
<dbReference type="InterPro" id="IPR020568">
    <property type="entry name" value="Ribosomal_Su5_D2-typ_SF"/>
</dbReference>
<evidence type="ECO:0000256" key="6">
    <source>
        <dbReference type="ARBA" id="ARBA00022777"/>
    </source>
</evidence>
<gene>
    <name evidence="9" type="primary">ispE</name>
    <name evidence="12" type="ORF">FYJ51_06945</name>
</gene>
<evidence type="ECO:0000256" key="5">
    <source>
        <dbReference type="ARBA" id="ARBA00022741"/>
    </source>
</evidence>
<reference evidence="12 13" key="1">
    <citation type="submission" date="2019-08" db="EMBL/GenBank/DDBJ databases">
        <title>In-depth cultivation of the pig gut microbiome towards novel bacterial diversity and tailored functional studies.</title>
        <authorList>
            <person name="Wylensek D."/>
            <person name="Hitch T.C.A."/>
            <person name="Clavel T."/>
        </authorList>
    </citation>
    <scope>NUCLEOTIDE SEQUENCE [LARGE SCALE GENOMIC DNA]</scope>
    <source>
        <strain evidence="12 13">Oil+RF-744-GAM-WT-6</strain>
    </source>
</reference>
<dbReference type="PANTHER" id="PTHR43527">
    <property type="entry name" value="4-DIPHOSPHOCYTIDYL-2-C-METHYL-D-ERYTHRITOL KINASE, CHLOROPLASTIC"/>
    <property type="match status" value="1"/>
</dbReference>
<dbReference type="UniPathway" id="UPA00056">
    <property type="reaction ID" value="UER00094"/>
</dbReference>
<comment type="function">
    <text evidence="9">Catalyzes the phosphorylation of the position 2 hydroxy group of 4-diphosphocytidyl-2C-methyl-D-erythritol.</text>
</comment>
<evidence type="ECO:0000313" key="12">
    <source>
        <dbReference type="EMBL" id="MSS58640.1"/>
    </source>
</evidence>
<feature type="binding site" evidence="9">
    <location>
        <begin position="90"/>
        <end position="100"/>
    </location>
    <ligand>
        <name>ATP</name>
        <dbReference type="ChEBI" id="CHEBI:30616"/>
    </ligand>
</feature>
<evidence type="ECO:0000256" key="8">
    <source>
        <dbReference type="ARBA" id="ARBA00032554"/>
    </source>
</evidence>